<dbReference type="EMBL" id="QUSM01000002">
    <property type="protein sequence ID" value="RGD75497.1"/>
    <property type="molecule type" value="Genomic_DNA"/>
</dbReference>
<keyword evidence="1" id="KW-0175">Coiled coil</keyword>
<organism evidence="2 3">
    <name type="scientific">Anaerofustis stercorihominis</name>
    <dbReference type="NCBI Taxonomy" id="214853"/>
    <lineage>
        <taxon>Bacteria</taxon>
        <taxon>Bacillati</taxon>
        <taxon>Bacillota</taxon>
        <taxon>Clostridia</taxon>
        <taxon>Eubacteriales</taxon>
        <taxon>Eubacteriaceae</taxon>
        <taxon>Anaerofustis</taxon>
    </lineage>
</organism>
<gene>
    <name evidence="2" type="ORF">DW687_04000</name>
</gene>
<sequence length="241" mass="27782">MLKENKFTLKAKKNSFDEYEAYYPKTAWDNVITENNEMLNNYIQNNILSKEEANSTYFKLKDKKNYYTKEECDIKENNINDKLTELEKIKSEDYITNDISSTELTKAPSMNIFKEQIDSANNKIDDIKSIINSIDLDISKVPIFFDGEQGSYKISVINTIIDIGSDVESRTIFEVSKYLDKSKVNFENIFLAVPIINSSDFSIKLKSFDMSAVKIYLELIKISNRAVYQSDLNLTLIVIGN</sequence>
<name>A0A3E3E1T0_9FIRM</name>
<evidence type="ECO:0000313" key="3">
    <source>
        <dbReference type="Proteomes" id="UP000261212"/>
    </source>
</evidence>
<comment type="caution">
    <text evidence="2">The sequence shown here is derived from an EMBL/GenBank/DDBJ whole genome shotgun (WGS) entry which is preliminary data.</text>
</comment>
<dbReference type="AlphaFoldDB" id="A0A3E3E1T0"/>
<dbReference type="Proteomes" id="UP000261212">
    <property type="component" value="Unassembled WGS sequence"/>
</dbReference>
<evidence type="ECO:0000313" key="2">
    <source>
        <dbReference type="EMBL" id="RGD75497.1"/>
    </source>
</evidence>
<reference evidence="2 3" key="1">
    <citation type="submission" date="2018-08" db="EMBL/GenBank/DDBJ databases">
        <title>A genome reference for cultivated species of the human gut microbiota.</title>
        <authorList>
            <person name="Zou Y."/>
            <person name="Xue W."/>
            <person name="Luo G."/>
        </authorList>
    </citation>
    <scope>NUCLEOTIDE SEQUENCE [LARGE SCALE GENOMIC DNA]</scope>
    <source>
        <strain evidence="2 3">AM25-6</strain>
    </source>
</reference>
<dbReference type="RefSeq" id="WP_117531723.1">
    <property type="nucleotide sequence ID" value="NZ_QUSM01000002.1"/>
</dbReference>
<proteinExistence type="predicted"/>
<protein>
    <submittedName>
        <fullName evidence="2">Uncharacterized protein</fullName>
    </submittedName>
</protein>
<evidence type="ECO:0000256" key="1">
    <source>
        <dbReference type="SAM" id="Coils"/>
    </source>
</evidence>
<feature type="coiled-coil region" evidence="1">
    <location>
        <begin position="72"/>
        <end position="130"/>
    </location>
</feature>
<accession>A0A3E3E1T0</accession>